<dbReference type="GO" id="GO:0003723">
    <property type="term" value="F:RNA binding"/>
    <property type="evidence" value="ECO:0007669"/>
    <property type="project" value="UniProtKB-UniRule"/>
</dbReference>
<evidence type="ECO:0000313" key="6">
    <source>
        <dbReference type="EMBL" id="KAH3682844.1"/>
    </source>
</evidence>
<feature type="compositionally biased region" description="Low complexity" evidence="3">
    <location>
        <begin position="32"/>
        <end position="73"/>
    </location>
</feature>
<dbReference type="SMART" id="SM00535">
    <property type="entry name" value="RIBOc"/>
    <property type="match status" value="1"/>
</dbReference>
<reference evidence="6" key="2">
    <citation type="submission" date="2021-01" db="EMBL/GenBank/DDBJ databases">
        <authorList>
            <person name="Schikora-Tamarit M.A."/>
        </authorList>
    </citation>
    <scope>NUCLEOTIDE SEQUENCE</scope>
    <source>
        <strain evidence="6">CBS2887</strain>
    </source>
</reference>
<protein>
    <recommendedName>
        <fullName evidence="8">RNase III domain-containing protein</fullName>
    </recommendedName>
</protein>
<dbReference type="OrthoDB" id="2392202at2759"/>
<sequence>MSYHRSNYNNYSQGAAGYRPRNNNSYNPDQRNNNYYPPSNNNQSQQSPYNSQASYNNYSSGNGYSNNAYQNSNTPAPASYKPSGFQRDSSSYAQSTGRNDNQGYVKSEYSSTAIPPANVTAPQTTDYIPANGSAYNATLGSYTAYNQNAGGASDNPYAQTAYSTSNYSQPNQRASASQVDSSNIAYVPSTVTATAYGAGSTSSYMPVPPPVQQTTTTATTTAAAPVTGTGTATSGTYQAQNSVGSSANQYSSFRPQAQPSKSTIAPPPPPQQSSTINVPQLTASYSSSSVSSSGANGRYHNSSRSYCNNSGNSGRYPPTPGSSSSTSAHHQYNSNNIHDNSSKRNTSNTHSSNLQRFAKNRPELPHGSMQITATPVVKNDPNSHSAWILTRLMHLKREGVTFKTVFGNIVDLGFDKEELNQLLAIDGVPQAVAKLAKDENVQLSIEIKEKFSDLLECIKNGGKPVVKEDAELSQQSEIEDESGSNSKKRPLEDDDKEDENDDPETAKQKKKRRLERIPYPPPLPAFNTSDLEDTVFKHKTITGPSKQNDRFLFKGDGLVRRLCMEICFERYSECSLADLKLLQSLVVDDETLADWAYSYKFQDDYRHDVSFTGEDRSLTVSKLFADLFKTYVGALFFDYNGDLPKFKVWLESLIYHRLNSIDTHNELDKARDKAKIMKVKSEHGNNISIPAVSATRTKPVVSSTSEMNGTSTASDLHSRVYPAYGVEYPVLERSGADNSPMFRVGCVINGEIIGIASYSNIKTARQLAAKDAYESNTSKVKKYISLNDEYKRTKRTFVLPPAVTIPIEDQIPLMYGDLSVFDNYN</sequence>
<feature type="region of interest" description="Disordered" evidence="3">
    <location>
        <begin position="208"/>
        <end position="227"/>
    </location>
</feature>
<feature type="compositionally biased region" description="Polar residues" evidence="3">
    <location>
        <begin position="328"/>
        <end position="353"/>
    </location>
</feature>
<accession>A0A9P8Q4W1</accession>
<feature type="compositionally biased region" description="Polar residues" evidence="3">
    <location>
        <begin position="299"/>
        <end position="313"/>
    </location>
</feature>
<evidence type="ECO:0000313" key="7">
    <source>
        <dbReference type="Proteomes" id="UP000774326"/>
    </source>
</evidence>
<dbReference type="CDD" id="cd10845">
    <property type="entry name" value="DSRM_RNAse_III_family"/>
    <property type="match status" value="1"/>
</dbReference>
<feature type="region of interest" description="Disordered" evidence="3">
    <location>
        <begin position="466"/>
        <end position="528"/>
    </location>
</feature>
<keyword evidence="7" id="KW-1185">Reference proteome</keyword>
<gene>
    <name evidence="6" type="ORF">WICPIJ_006183</name>
</gene>
<evidence type="ECO:0000259" key="5">
    <source>
        <dbReference type="PROSITE" id="PS50142"/>
    </source>
</evidence>
<evidence type="ECO:0000259" key="4">
    <source>
        <dbReference type="PROSITE" id="PS50137"/>
    </source>
</evidence>
<dbReference type="GO" id="GO:0006396">
    <property type="term" value="P:RNA processing"/>
    <property type="evidence" value="ECO:0007669"/>
    <property type="project" value="InterPro"/>
</dbReference>
<dbReference type="Gene3D" id="3.30.160.20">
    <property type="match status" value="1"/>
</dbReference>
<name>A0A9P8Q4W1_WICPI</name>
<dbReference type="PROSITE" id="PS50137">
    <property type="entry name" value="DS_RBD"/>
    <property type="match status" value="1"/>
</dbReference>
<feature type="compositionally biased region" description="Low complexity" evidence="3">
    <location>
        <begin position="284"/>
        <end position="293"/>
    </location>
</feature>
<feature type="compositionally biased region" description="Polar residues" evidence="3">
    <location>
        <begin position="21"/>
        <end position="31"/>
    </location>
</feature>
<dbReference type="GO" id="GO:0004525">
    <property type="term" value="F:ribonuclease III activity"/>
    <property type="evidence" value="ECO:0007669"/>
    <property type="project" value="InterPro"/>
</dbReference>
<dbReference type="AlphaFoldDB" id="A0A9P8Q4W1"/>
<feature type="domain" description="RNase III" evidence="5">
    <location>
        <begin position="526"/>
        <end position="640"/>
    </location>
</feature>
<dbReference type="Proteomes" id="UP000774326">
    <property type="component" value="Unassembled WGS sequence"/>
</dbReference>
<comment type="caution">
    <text evidence="6">The sequence shown here is derived from an EMBL/GenBank/DDBJ whole genome shotgun (WGS) entry which is preliminary data.</text>
</comment>
<dbReference type="InterPro" id="IPR000999">
    <property type="entry name" value="RNase_III_dom"/>
</dbReference>
<feature type="compositionally biased region" description="Polar residues" evidence="3">
    <location>
        <begin position="86"/>
        <end position="104"/>
    </location>
</feature>
<dbReference type="Pfam" id="PF00035">
    <property type="entry name" value="dsrm"/>
    <property type="match status" value="1"/>
</dbReference>
<feature type="region of interest" description="Disordered" evidence="3">
    <location>
        <begin position="1"/>
        <end position="104"/>
    </location>
</feature>
<feature type="region of interest" description="Disordered" evidence="3">
    <location>
        <begin position="233"/>
        <end position="353"/>
    </location>
</feature>
<evidence type="ECO:0000256" key="1">
    <source>
        <dbReference type="ARBA" id="ARBA00022884"/>
    </source>
</evidence>
<dbReference type="Gene3D" id="1.10.1520.10">
    <property type="entry name" value="Ribonuclease III domain"/>
    <property type="match status" value="1"/>
</dbReference>
<dbReference type="EMBL" id="JAEUBG010003391">
    <property type="protein sequence ID" value="KAH3682844.1"/>
    <property type="molecule type" value="Genomic_DNA"/>
</dbReference>
<proteinExistence type="predicted"/>
<dbReference type="InterPro" id="IPR014720">
    <property type="entry name" value="dsRBD_dom"/>
</dbReference>
<keyword evidence="1 2" id="KW-0694">RNA-binding</keyword>
<feature type="compositionally biased region" description="Polar residues" evidence="3">
    <location>
        <begin position="1"/>
        <end position="13"/>
    </location>
</feature>
<evidence type="ECO:0008006" key="8">
    <source>
        <dbReference type="Google" id="ProtNLM"/>
    </source>
</evidence>
<dbReference type="PROSITE" id="PS50142">
    <property type="entry name" value="RNASE_3_2"/>
    <property type="match status" value="1"/>
</dbReference>
<dbReference type="SUPFAM" id="SSF69065">
    <property type="entry name" value="RNase III domain-like"/>
    <property type="match status" value="1"/>
</dbReference>
<dbReference type="InterPro" id="IPR036389">
    <property type="entry name" value="RNase_III_sf"/>
</dbReference>
<feature type="compositionally biased region" description="Low complexity" evidence="3">
    <location>
        <begin position="212"/>
        <end position="227"/>
    </location>
</feature>
<dbReference type="SUPFAM" id="SSF54768">
    <property type="entry name" value="dsRNA-binding domain-like"/>
    <property type="match status" value="1"/>
</dbReference>
<feature type="domain" description="DRBM" evidence="4">
    <location>
        <begin position="708"/>
        <end position="778"/>
    </location>
</feature>
<evidence type="ECO:0000256" key="2">
    <source>
        <dbReference type="PROSITE-ProRule" id="PRU00266"/>
    </source>
</evidence>
<reference evidence="6" key="1">
    <citation type="journal article" date="2021" name="Open Biol.">
        <title>Shared evolutionary footprints suggest mitochondrial oxidative damage underlies multiple complex I losses in fungi.</title>
        <authorList>
            <person name="Schikora-Tamarit M.A."/>
            <person name="Marcet-Houben M."/>
            <person name="Nosek J."/>
            <person name="Gabaldon T."/>
        </authorList>
    </citation>
    <scope>NUCLEOTIDE SEQUENCE</scope>
    <source>
        <strain evidence="6">CBS2887</strain>
    </source>
</reference>
<evidence type="ECO:0000256" key="3">
    <source>
        <dbReference type="SAM" id="MobiDB-lite"/>
    </source>
</evidence>
<organism evidence="6 7">
    <name type="scientific">Wickerhamomyces pijperi</name>
    <name type="common">Yeast</name>
    <name type="synonym">Pichia pijperi</name>
    <dbReference type="NCBI Taxonomy" id="599730"/>
    <lineage>
        <taxon>Eukaryota</taxon>
        <taxon>Fungi</taxon>
        <taxon>Dikarya</taxon>
        <taxon>Ascomycota</taxon>
        <taxon>Saccharomycotina</taxon>
        <taxon>Saccharomycetes</taxon>
        <taxon>Phaffomycetales</taxon>
        <taxon>Wickerhamomycetaceae</taxon>
        <taxon>Wickerhamomyces</taxon>
    </lineage>
</organism>
<feature type="compositionally biased region" description="Polar residues" evidence="3">
    <location>
        <begin position="234"/>
        <end position="257"/>
    </location>
</feature>
<feature type="compositionally biased region" description="Acidic residues" evidence="3">
    <location>
        <begin position="492"/>
        <end position="503"/>
    </location>
</feature>